<dbReference type="GO" id="GO:0003904">
    <property type="term" value="F:deoxyribodipyrimidine photo-lyase activity"/>
    <property type="evidence" value="ECO:0007669"/>
    <property type="project" value="TreeGrafter"/>
</dbReference>
<feature type="site" description="Electron transfer via tryptophanyl radical" evidence="7">
    <location>
        <position position="387"/>
    </location>
</feature>
<dbReference type="Pfam" id="PF00875">
    <property type="entry name" value="DNA_photolyase"/>
    <property type="match status" value="1"/>
</dbReference>
<evidence type="ECO:0000256" key="1">
    <source>
        <dbReference type="ARBA" id="ARBA00005862"/>
    </source>
</evidence>
<dbReference type="EMBL" id="CP041372">
    <property type="protein sequence ID" value="QKS72422.1"/>
    <property type="molecule type" value="Genomic_DNA"/>
</dbReference>
<evidence type="ECO:0000256" key="3">
    <source>
        <dbReference type="ARBA" id="ARBA00022630"/>
    </source>
</evidence>
<dbReference type="Pfam" id="PF03441">
    <property type="entry name" value="FAD_binding_7"/>
    <property type="match status" value="1"/>
</dbReference>
<keyword evidence="3 6" id="KW-0285">Flavoprotein</keyword>
<reference evidence="11" key="1">
    <citation type="submission" date="2019-07" db="EMBL/GenBank/DDBJ databases">
        <title>Bacillus alkalisoli sp. nov. isolated from saline soil.</title>
        <authorList>
            <person name="Sun J.-Q."/>
            <person name="Xu L."/>
        </authorList>
    </citation>
    <scope>NUCLEOTIDE SEQUENCE [LARGE SCALE GENOMIC DNA]</scope>
    <source>
        <strain evidence="11">M4U3P1</strain>
    </source>
</reference>
<dbReference type="Proteomes" id="UP000318138">
    <property type="component" value="Chromosome"/>
</dbReference>
<dbReference type="NCBIfam" id="TIGR02765">
    <property type="entry name" value="crypto_DASH"/>
    <property type="match status" value="1"/>
</dbReference>
<feature type="binding site" evidence="6">
    <location>
        <position position="227"/>
    </location>
    <ligand>
        <name>FAD</name>
        <dbReference type="ChEBI" id="CHEBI:57692"/>
    </ligand>
</feature>
<dbReference type="Gene3D" id="1.25.40.80">
    <property type="match status" value="1"/>
</dbReference>
<evidence type="ECO:0000313" key="10">
    <source>
        <dbReference type="EMBL" id="QKS72422.1"/>
    </source>
</evidence>
<dbReference type="SUPFAM" id="SSF48173">
    <property type="entry name" value="Cryptochrome/photolyase FAD-binding domain"/>
    <property type="match status" value="1"/>
</dbReference>
<feature type="binding site" evidence="6">
    <location>
        <begin position="240"/>
        <end position="244"/>
    </location>
    <ligand>
        <name>FAD</name>
        <dbReference type="ChEBI" id="CHEBI:57692"/>
    </ligand>
</feature>
<organism evidence="10 11">
    <name type="scientific">Paenalkalicoccus suaedae</name>
    <dbReference type="NCBI Taxonomy" id="2592382"/>
    <lineage>
        <taxon>Bacteria</taxon>
        <taxon>Bacillati</taxon>
        <taxon>Bacillota</taxon>
        <taxon>Bacilli</taxon>
        <taxon>Bacillales</taxon>
        <taxon>Bacillaceae</taxon>
        <taxon>Paenalkalicoccus</taxon>
    </lineage>
</organism>
<protein>
    <recommendedName>
        <fullName evidence="2 8">Cryptochrome DASH</fullName>
    </recommendedName>
</protein>
<name>A0A859FIC6_9BACI</name>
<sequence>MEFVWFRNDLRIHDHEPLYKALEGDQPVIGGYLFSSRAHEWSEAGFRRQSAKRSRFEVESLLALHQQLSQLGVPLLLREGSAMEEWRTWLNEHSITRIHAYTHPGSEERDDEQALKEIAEEFGIQVIFYEGDTLLHPDDLPFEMEKLPGGFTSFRKKIEDKDILPRKPLPPPYEQTPFMLEEQEKSGKELMSRFRELEASIYVSGGEQEALRRLYDYYYGSKHVLTYKERRNGMLAMDDSSKFSPWLANGSLSPRTAYWNLKQFEEEHRANESTYWLWFELLWRDYFHFLLRQKGDKLFLQSGVQGMEVEWEKDITVFDKWRDGETGYPLIDAAMKQLSATGYMSNRARQNVASFLTKNLGIDWRWGAAWFESQLIDYDPASNYGNWQYVAGVGTDMRKFRAFHVIKQGERYDEKGEFVRYFLPALKHVPNEYIYAPFRMPEDVRKQANVQLGIDYPFPIVNLQESLDKRQEVYKQATFKK</sequence>
<evidence type="ECO:0000256" key="6">
    <source>
        <dbReference type="PIRSR" id="PIRSR602081-1"/>
    </source>
</evidence>
<dbReference type="InterPro" id="IPR005101">
    <property type="entry name" value="Cryptochr/Photolyase_FAD-bd"/>
</dbReference>
<gene>
    <name evidence="10" type="ORF">FLK61_37990</name>
</gene>
<comment type="cofactor">
    <cofactor evidence="6 8">
        <name>FAD</name>
        <dbReference type="ChEBI" id="CHEBI:57692"/>
    </cofactor>
    <text evidence="6 8">Binds 1 FAD per subunit.</text>
</comment>
<dbReference type="GO" id="GO:0000719">
    <property type="term" value="P:photoreactive repair"/>
    <property type="evidence" value="ECO:0007669"/>
    <property type="project" value="TreeGrafter"/>
</dbReference>
<evidence type="ECO:0000256" key="7">
    <source>
        <dbReference type="PIRSR" id="PIRSR602081-2"/>
    </source>
</evidence>
<dbReference type="GO" id="GO:0003677">
    <property type="term" value="F:DNA binding"/>
    <property type="evidence" value="ECO:0007669"/>
    <property type="project" value="TreeGrafter"/>
</dbReference>
<dbReference type="InterPro" id="IPR036134">
    <property type="entry name" value="Crypto/Photolyase_FAD-like_sf"/>
</dbReference>
<evidence type="ECO:0000256" key="2">
    <source>
        <dbReference type="ARBA" id="ARBA00017881"/>
    </source>
</evidence>
<dbReference type="InterPro" id="IPR002081">
    <property type="entry name" value="Cryptochrome/DNA_photolyase_1"/>
</dbReference>
<keyword evidence="11" id="KW-1185">Reference proteome</keyword>
<dbReference type="PANTHER" id="PTHR11455:SF22">
    <property type="entry name" value="CRYPTOCHROME DASH"/>
    <property type="match status" value="1"/>
</dbReference>
<dbReference type="PRINTS" id="PR00147">
    <property type="entry name" value="DNAPHOTLYASE"/>
</dbReference>
<dbReference type="InterPro" id="IPR036155">
    <property type="entry name" value="Crypto/Photolyase_N_sf"/>
</dbReference>
<dbReference type="PROSITE" id="PS51645">
    <property type="entry name" value="PHR_CRY_ALPHA_BETA"/>
    <property type="match status" value="1"/>
</dbReference>
<evidence type="ECO:0000259" key="9">
    <source>
        <dbReference type="PROSITE" id="PS51645"/>
    </source>
</evidence>
<dbReference type="Gene3D" id="3.40.50.620">
    <property type="entry name" value="HUPs"/>
    <property type="match status" value="1"/>
</dbReference>
<feature type="domain" description="Photolyase/cryptochrome alpha/beta" evidence="9">
    <location>
        <begin position="1"/>
        <end position="134"/>
    </location>
</feature>
<keyword evidence="4 6" id="KW-0274">FAD</keyword>
<evidence type="ECO:0000256" key="5">
    <source>
        <dbReference type="ARBA" id="ARBA00022991"/>
    </source>
</evidence>
<dbReference type="GO" id="GO:0071949">
    <property type="term" value="F:FAD binding"/>
    <property type="evidence" value="ECO:0007669"/>
    <property type="project" value="TreeGrafter"/>
</dbReference>
<dbReference type="RefSeq" id="WP_176010400.1">
    <property type="nucleotide sequence ID" value="NZ_CP041372.2"/>
</dbReference>
<feature type="binding site" evidence="6">
    <location>
        <begin position="377"/>
        <end position="379"/>
    </location>
    <ligand>
        <name>FAD</name>
        <dbReference type="ChEBI" id="CHEBI:57692"/>
    </ligand>
</feature>
<feature type="site" description="Electron transfer via tryptophanyl radical" evidence="7">
    <location>
        <position position="311"/>
    </location>
</feature>
<evidence type="ECO:0000256" key="4">
    <source>
        <dbReference type="ARBA" id="ARBA00022827"/>
    </source>
</evidence>
<dbReference type="InterPro" id="IPR014729">
    <property type="entry name" value="Rossmann-like_a/b/a_fold"/>
</dbReference>
<keyword evidence="5 8" id="KW-0157">Chromophore</keyword>
<evidence type="ECO:0000313" key="11">
    <source>
        <dbReference type="Proteomes" id="UP000318138"/>
    </source>
</evidence>
<feature type="site" description="Electron transfer via tryptophanyl radical" evidence="7">
    <location>
        <position position="364"/>
    </location>
</feature>
<comment type="cofactor">
    <cofactor evidence="8">
        <name>(6R)-5,10-methylene-5,6,7,8-tetrahydrofolate</name>
        <dbReference type="ChEBI" id="CHEBI:15636"/>
    </cofactor>
    <text evidence="8">Binds 1 5,10-methenyltetrahydrofolate (MTHF) per subunit.</text>
</comment>
<proteinExistence type="inferred from homology"/>
<feature type="binding site" evidence="6">
    <location>
        <begin position="280"/>
        <end position="287"/>
    </location>
    <ligand>
        <name>FAD</name>
        <dbReference type="ChEBI" id="CHEBI:57692"/>
    </ligand>
</feature>
<dbReference type="PANTHER" id="PTHR11455">
    <property type="entry name" value="CRYPTOCHROME"/>
    <property type="match status" value="1"/>
</dbReference>
<comment type="function">
    <text evidence="8">May have a photoreceptor function.</text>
</comment>
<dbReference type="InterPro" id="IPR006050">
    <property type="entry name" value="DNA_photolyase_N"/>
</dbReference>
<dbReference type="SUPFAM" id="SSF52425">
    <property type="entry name" value="Cryptochrome/photolyase, N-terminal domain"/>
    <property type="match status" value="1"/>
</dbReference>
<dbReference type="KEGG" id="psua:FLK61_37990"/>
<comment type="similarity">
    <text evidence="1 8">Belongs to the DNA photolyase class-1 family.</text>
</comment>
<dbReference type="Gene3D" id="1.10.579.10">
    <property type="entry name" value="DNA Cyclobutane Dipyrimidine Photolyase, subunit A, domain 3"/>
    <property type="match status" value="1"/>
</dbReference>
<accession>A0A859FIC6</accession>
<dbReference type="AlphaFoldDB" id="A0A859FIC6"/>
<evidence type="ECO:0000256" key="8">
    <source>
        <dbReference type="RuleBase" id="RU367151"/>
    </source>
</evidence>
<dbReference type="InterPro" id="IPR014133">
    <property type="entry name" value="Cry_DASH"/>
</dbReference>